<dbReference type="GO" id="GO:0019481">
    <property type="term" value="P:L-alanine catabolic process, by transamination"/>
    <property type="evidence" value="ECO:0007669"/>
    <property type="project" value="TreeGrafter"/>
</dbReference>
<evidence type="ECO:0000256" key="2">
    <source>
        <dbReference type="ARBA" id="ARBA00004173"/>
    </source>
</evidence>
<dbReference type="Gene3D" id="3.40.640.10">
    <property type="entry name" value="Type I PLP-dependent aspartate aminotransferase-like (Major domain)"/>
    <property type="match status" value="1"/>
</dbReference>
<dbReference type="PROSITE" id="PS00600">
    <property type="entry name" value="AA_TRANSFER_CLASS_3"/>
    <property type="match status" value="1"/>
</dbReference>
<dbReference type="CDD" id="cd00610">
    <property type="entry name" value="OAT_like"/>
    <property type="match status" value="1"/>
</dbReference>
<evidence type="ECO:0000256" key="3">
    <source>
        <dbReference type="ARBA" id="ARBA00008954"/>
    </source>
</evidence>
<evidence type="ECO:0000256" key="6">
    <source>
        <dbReference type="ARBA" id="ARBA00022576"/>
    </source>
</evidence>
<evidence type="ECO:0000256" key="1">
    <source>
        <dbReference type="ARBA" id="ARBA00001933"/>
    </source>
</evidence>
<name>A0A7S3R735_DUNTE</name>
<dbReference type="EC" id="2.6.1.44" evidence="5"/>
<dbReference type="FunFam" id="3.40.640.10:FF:000004">
    <property type="entry name" value="Acetylornithine aminotransferase"/>
    <property type="match status" value="1"/>
</dbReference>
<dbReference type="GO" id="GO:0005739">
    <property type="term" value="C:mitochondrion"/>
    <property type="evidence" value="ECO:0007669"/>
    <property type="project" value="UniProtKB-SubCell"/>
</dbReference>
<dbReference type="InterPro" id="IPR015421">
    <property type="entry name" value="PyrdxlP-dep_Trfase_major"/>
</dbReference>
<keyword evidence="10" id="KW-0496">Mitochondrion</keyword>
<proteinExistence type="inferred from homology"/>
<dbReference type="InterPro" id="IPR015424">
    <property type="entry name" value="PyrdxlP-dep_Trfase"/>
</dbReference>
<evidence type="ECO:0000256" key="5">
    <source>
        <dbReference type="ARBA" id="ARBA00013049"/>
    </source>
</evidence>
<dbReference type="InterPro" id="IPR049704">
    <property type="entry name" value="Aminotrans_3_PPA_site"/>
</dbReference>
<accession>A0A7S3R735</accession>
<evidence type="ECO:0000256" key="4">
    <source>
        <dbReference type="ARBA" id="ARBA00011881"/>
    </source>
</evidence>
<comment type="cofactor">
    <cofactor evidence="1">
        <name>pyridoxal 5'-phosphate</name>
        <dbReference type="ChEBI" id="CHEBI:597326"/>
    </cofactor>
</comment>
<comment type="similarity">
    <text evidence="3 11">Belongs to the class-III pyridoxal-phosphate-dependent aminotransferase family.</text>
</comment>
<evidence type="ECO:0000313" key="12">
    <source>
        <dbReference type="EMBL" id="CAE0504735.1"/>
    </source>
</evidence>
<sequence>MLRALSLLARPCLQRSRTFATLPPFEYTPQPYAGPSADEVLSLRKQHLSPSLSLHFKRPVMIVEGKMQYLFDEKGRRYLDAFAGIVTVSVGHSHPEVVKAVNEQNALLQHTTTIYLNPQVAQYSKELADRMPGNLKCVYFVNSGSEANDLAMIMARMHTQNWDMLCLRNAYHGMSIGTMGTCGQHTWKQAMPQGFGIHHALNPDPYRGRFGNDGKAYAADVEDLIQAATPGKVAGFMAETIQGVGGATPLADGYLPEVYKMVRAAGGVCIADEVQTGFGRTGTNYWGFQNQGVLPDIVTMAKGIGNGVPLAAVVTTPEIAASLTQRLHFNTYGGNPVCSAAGRAVLRVVDQEQRQAHCHVVGNHLLKRLRALQAKHDIIGDVRGSGLMLGLEFVKDRHTKEPAKAEVAEVFERMKDNGVLMGKGGLHGNAFRIKPPMCFTLADADFLVEVMDDAIQAL</sequence>
<dbReference type="GO" id="GO:0030170">
    <property type="term" value="F:pyridoxal phosphate binding"/>
    <property type="evidence" value="ECO:0007669"/>
    <property type="project" value="InterPro"/>
</dbReference>
<dbReference type="Pfam" id="PF00202">
    <property type="entry name" value="Aminotran_3"/>
    <property type="match status" value="1"/>
</dbReference>
<keyword evidence="7" id="KW-0808">Transferase</keyword>
<gene>
    <name evidence="12" type="ORF">DTER00134_LOCUS19808</name>
</gene>
<evidence type="ECO:0000256" key="9">
    <source>
        <dbReference type="ARBA" id="ARBA00022946"/>
    </source>
</evidence>
<protein>
    <recommendedName>
        <fullName evidence="5">alanine--glyoxylate transaminase</fullName>
        <ecNumber evidence="5">2.6.1.44</ecNumber>
    </recommendedName>
</protein>
<comment type="subunit">
    <text evidence="4">Homotetramer.</text>
</comment>
<comment type="subcellular location">
    <subcellularLocation>
        <location evidence="2">Mitochondrion</location>
    </subcellularLocation>
</comment>
<evidence type="ECO:0000256" key="7">
    <source>
        <dbReference type="ARBA" id="ARBA00022679"/>
    </source>
</evidence>
<dbReference type="PIRSF" id="PIRSF000521">
    <property type="entry name" value="Transaminase_4ab_Lys_Orn"/>
    <property type="match status" value="1"/>
</dbReference>
<reference evidence="12" key="1">
    <citation type="submission" date="2021-01" db="EMBL/GenBank/DDBJ databases">
        <authorList>
            <person name="Corre E."/>
            <person name="Pelletier E."/>
            <person name="Niang G."/>
            <person name="Scheremetjew M."/>
            <person name="Finn R."/>
            <person name="Kale V."/>
            <person name="Holt S."/>
            <person name="Cochrane G."/>
            <person name="Meng A."/>
            <person name="Brown T."/>
            <person name="Cohen L."/>
        </authorList>
    </citation>
    <scope>NUCLEOTIDE SEQUENCE</scope>
    <source>
        <strain evidence="12">CCMP1320</strain>
    </source>
</reference>
<dbReference type="EMBL" id="HBIP01032525">
    <property type="protein sequence ID" value="CAE0504735.1"/>
    <property type="molecule type" value="Transcribed_RNA"/>
</dbReference>
<dbReference type="GO" id="GO:0008453">
    <property type="term" value="F:alanine-glyoxylate transaminase activity"/>
    <property type="evidence" value="ECO:0007669"/>
    <property type="project" value="UniProtKB-EC"/>
</dbReference>
<dbReference type="InterPro" id="IPR005814">
    <property type="entry name" value="Aminotrans_3"/>
</dbReference>
<dbReference type="Gene3D" id="3.90.1150.10">
    <property type="entry name" value="Aspartate Aminotransferase, domain 1"/>
    <property type="match status" value="1"/>
</dbReference>
<dbReference type="AlphaFoldDB" id="A0A7S3R735"/>
<evidence type="ECO:0000256" key="8">
    <source>
        <dbReference type="ARBA" id="ARBA00022898"/>
    </source>
</evidence>
<dbReference type="PANTHER" id="PTHR45688">
    <property type="match status" value="1"/>
</dbReference>
<keyword evidence="9" id="KW-0809">Transit peptide</keyword>
<dbReference type="PANTHER" id="PTHR45688:SF3">
    <property type="entry name" value="ALANINE--GLYOXYLATE AMINOTRANSFERASE 2, MITOCHONDRIAL"/>
    <property type="match status" value="1"/>
</dbReference>
<keyword evidence="6" id="KW-0032">Aminotransferase</keyword>
<dbReference type="InterPro" id="IPR015422">
    <property type="entry name" value="PyrdxlP-dep_Trfase_small"/>
</dbReference>
<dbReference type="GO" id="GO:0009436">
    <property type="term" value="P:glyoxylate catabolic process"/>
    <property type="evidence" value="ECO:0007669"/>
    <property type="project" value="TreeGrafter"/>
</dbReference>
<organism evidence="12">
    <name type="scientific">Dunaliella tertiolecta</name>
    <name type="common">Green alga</name>
    <dbReference type="NCBI Taxonomy" id="3047"/>
    <lineage>
        <taxon>Eukaryota</taxon>
        <taxon>Viridiplantae</taxon>
        <taxon>Chlorophyta</taxon>
        <taxon>core chlorophytes</taxon>
        <taxon>Chlorophyceae</taxon>
        <taxon>CS clade</taxon>
        <taxon>Chlamydomonadales</taxon>
        <taxon>Dunaliellaceae</taxon>
        <taxon>Dunaliella</taxon>
    </lineage>
</organism>
<evidence type="ECO:0000256" key="10">
    <source>
        <dbReference type="ARBA" id="ARBA00023128"/>
    </source>
</evidence>
<dbReference type="SUPFAM" id="SSF53383">
    <property type="entry name" value="PLP-dependent transferases"/>
    <property type="match status" value="1"/>
</dbReference>
<keyword evidence="8 11" id="KW-0663">Pyridoxal phosphate</keyword>
<evidence type="ECO:0000256" key="11">
    <source>
        <dbReference type="RuleBase" id="RU003560"/>
    </source>
</evidence>